<proteinExistence type="predicted"/>
<dbReference type="CDD" id="cd04301">
    <property type="entry name" value="NAT_SF"/>
    <property type="match status" value="1"/>
</dbReference>
<dbReference type="EMBL" id="AP014813">
    <property type="protein sequence ID" value="BAU94177.1"/>
    <property type="molecule type" value="Genomic_DNA"/>
</dbReference>
<dbReference type="GO" id="GO:0016747">
    <property type="term" value="F:acyltransferase activity, transferring groups other than amino-acyl groups"/>
    <property type="evidence" value="ECO:0007669"/>
    <property type="project" value="InterPro"/>
</dbReference>
<dbReference type="SUPFAM" id="SSF55729">
    <property type="entry name" value="Acyl-CoA N-acyltransferases (Nat)"/>
    <property type="match status" value="1"/>
</dbReference>
<dbReference type="AlphaFoldDB" id="A0A160PKJ7"/>
<dbReference type="PROSITE" id="PS51186">
    <property type="entry name" value="GNAT"/>
    <property type="match status" value="1"/>
</dbReference>
<evidence type="ECO:0000313" key="3">
    <source>
        <dbReference type="Proteomes" id="UP000218288"/>
    </source>
</evidence>
<dbReference type="RefSeq" id="WP_096488104.1">
    <property type="nucleotide sequence ID" value="NZ_AP014813.1"/>
</dbReference>
<keyword evidence="2" id="KW-0614">Plasmid</keyword>
<reference evidence="2 3" key="1">
    <citation type="journal article" date="2016" name="Genome Announc.">
        <title>Complete Genome Sequence of Methylobacterium populi P-1M, Isolated from Pink-Pigmented Household Biofilm.</title>
        <authorList>
            <person name="Morohoshi T."/>
            <person name="Ikeda T."/>
        </authorList>
    </citation>
    <scope>NUCLEOTIDE SEQUENCE [LARGE SCALE GENOMIC DNA]</scope>
    <source>
        <strain evidence="2 3">P-1M</strain>
        <plasmid evidence="3">Plasmid pmppm04 dna</plasmid>
    </source>
</reference>
<evidence type="ECO:0000313" key="2">
    <source>
        <dbReference type="EMBL" id="BAU94177.1"/>
    </source>
</evidence>
<evidence type="ECO:0000259" key="1">
    <source>
        <dbReference type="PROSITE" id="PS51186"/>
    </source>
</evidence>
<dbReference type="Proteomes" id="UP000218288">
    <property type="component" value="Plasmid pMPPM04"/>
</dbReference>
<dbReference type="InterPro" id="IPR000182">
    <property type="entry name" value="GNAT_dom"/>
</dbReference>
<dbReference type="Pfam" id="PF21926">
    <property type="entry name" value="FeeM"/>
    <property type="match status" value="1"/>
</dbReference>
<accession>A0A160PKJ7</accession>
<protein>
    <recommendedName>
        <fullName evidence="1">N-acetyltransferase domain-containing protein</fullName>
    </recommendedName>
</protein>
<organism evidence="2 3">
    <name type="scientific">Methylorubrum populi</name>
    <dbReference type="NCBI Taxonomy" id="223967"/>
    <lineage>
        <taxon>Bacteria</taxon>
        <taxon>Pseudomonadati</taxon>
        <taxon>Pseudomonadota</taxon>
        <taxon>Alphaproteobacteria</taxon>
        <taxon>Hyphomicrobiales</taxon>
        <taxon>Methylobacteriaceae</taxon>
        <taxon>Methylorubrum</taxon>
    </lineage>
</organism>
<feature type="domain" description="N-acetyltransferase" evidence="1">
    <location>
        <begin position="39"/>
        <end position="207"/>
    </location>
</feature>
<geneLocation type="plasmid" evidence="3">
    <name>pmppm04 dna</name>
</geneLocation>
<dbReference type="Gene3D" id="3.40.630.30">
    <property type="match status" value="1"/>
</dbReference>
<name>A0A160PKJ7_9HYPH</name>
<dbReference type="InterPro" id="IPR054597">
    <property type="entry name" value="FeeM_cat"/>
</dbReference>
<dbReference type="OrthoDB" id="7056823at2"/>
<gene>
    <name evidence="2" type="ORF">MPPM_5572</name>
</gene>
<sequence>MSDKIGRFKNAHLRFTPPGLMRHVAVRRIAASDLDFPGVEFKIASSEAEMAAAFELLKESYVRRGIAREGQMRLQIISLLPTTTTFIAKSGDEVIGTISLIEDSDLGLPMEKVHPAEAVAIRKLFRSVAEVGALAVRPDYRRSGLSIMLYNMLYRWARQWRRVDDLLIAVHPSAQFFYKNILLFEVIGPPQRYEDLQGAASLPLRLDILGAQLRFYRVYRDRIVDTKCRRDFYSFFCGPTDRFNFSDHPHYAESQRSSGPLKDVDVLRLFNRFSLSAETIQEREARVLHRHFPDVSFMAEGTV</sequence>
<dbReference type="InterPro" id="IPR016181">
    <property type="entry name" value="Acyl_CoA_acyltransferase"/>
</dbReference>